<sequence>MTAGQNGAEGGLNGAVTLLLEGDAVCIDQSAVEEKNHQVHMMHEICSAARQVIVWLGQSSPLTDRLFETSVEGKGLEYDQHKYPYLGDLDADDLEGILENIRKPYWSRIWIVQELVRAREVVLMCGTKQLNFEELKRLAGSNADDRDLFYDPIFRSDILAKKAAYPYWRSSDLDRWQFIHEMFWDHHAGGTTSLSRRLSDLIFSFGHMNCHDAHDRVYALFGLLDQSTRALVDQYLGVDYSRSMINLLNLTLECCERNNEDLGTSAVLDLIIIMRLRHYCLEMESSARFTSSEPFLGPIDPIAAQELTKTALQTPLAKETLGLLGVCGVDNWIHSKGLRWHKTTIGEKVLIDSSVLEPGDLMYRFSPIMNSLSSELRPADCDELVIAVRLGEAHQARVVTVGIIPEPATTPAGSLFDDGPYDAATARLLRWRELIGVFLRDPQVELSVFGQTLEISSTLNHWIALSDQLLEEASMWDSEKEISRRSLKLVRTRVLEKSTIAVV</sequence>
<proteinExistence type="predicted"/>
<keyword evidence="3" id="KW-1185">Reference proteome</keyword>
<dbReference type="PANTHER" id="PTHR24148">
    <property type="entry name" value="ANKYRIN REPEAT DOMAIN-CONTAINING PROTEIN 39 HOMOLOG-RELATED"/>
    <property type="match status" value="1"/>
</dbReference>
<dbReference type="Proteomes" id="UP001172673">
    <property type="component" value="Unassembled WGS sequence"/>
</dbReference>
<dbReference type="EMBL" id="JAPDRK010000011">
    <property type="protein sequence ID" value="KAJ9607821.1"/>
    <property type="molecule type" value="Genomic_DNA"/>
</dbReference>
<organism evidence="2 3">
    <name type="scientific">Cladophialophora chaetospira</name>
    <dbReference type="NCBI Taxonomy" id="386627"/>
    <lineage>
        <taxon>Eukaryota</taxon>
        <taxon>Fungi</taxon>
        <taxon>Dikarya</taxon>
        <taxon>Ascomycota</taxon>
        <taxon>Pezizomycotina</taxon>
        <taxon>Eurotiomycetes</taxon>
        <taxon>Chaetothyriomycetidae</taxon>
        <taxon>Chaetothyriales</taxon>
        <taxon>Herpotrichiellaceae</taxon>
        <taxon>Cladophialophora</taxon>
    </lineage>
</organism>
<evidence type="ECO:0000259" key="1">
    <source>
        <dbReference type="Pfam" id="PF06985"/>
    </source>
</evidence>
<comment type="caution">
    <text evidence="2">The sequence shown here is derived from an EMBL/GenBank/DDBJ whole genome shotgun (WGS) entry which is preliminary data.</text>
</comment>
<evidence type="ECO:0000313" key="2">
    <source>
        <dbReference type="EMBL" id="KAJ9607821.1"/>
    </source>
</evidence>
<accession>A0AA38X6Q9</accession>
<reference evidence="2" key="1">
    <citation type="submission" date="2022-10" db="EMBL/GenBank/DDBJ databases">
        <title>Culturing micro-colonial fungi from biological soil crusts in the Mojave desert and describing Neophaeococcomyces mojavensis, and introducing the new genera and species Taxawa tesnikishii.</title>
        <authorList>
            <person name="Kurbessoian T."/>
            <person name="Stajich J.E."/>
        </authorList>
    </citation>
    <scope>NUCLEOTIDE SEQUENCE</scope>
    <source>
        <strain evidence="2">TK_41</strain>
    </source>
</reference>
<protein>
    <recommendedName>
        <fullName evidence="1">Heterokaryon incompatibility domain-containing protein</fullName>
    </recommendedName>
</protein>
<gene>
    <name evidence="2" type="ORF">H2200_007900</name>
</gene>
<dbReference type="InterPro" id="IPR052895">
    <property type="entry name" value="HetReg/Transcr_Mod"/>
</dbReference>
<name>A0AA38X6Q9_9EURO</name>
<evidence type="ECO:0000313" key="3">
    <source>
        <dbReference type="Proteomes" id="UP001172673"/>
    </source>
</evidence>
<dbReference type="PANTHER" id="PTHR24148:SF73">
    <property type="entry name" value="HET DOMAIN PROTEIN (AFU_ORTHOLOGUE AFUA_8G01020)"/>
    <property type="match status" value="1"/>
</dbReference>
<dbReference type="Pfam" id="PF06985">
    <property type="entry name" value="HET"/>
    <property type="match status" value="1"/>
</dbReference>
<dbReference type="AlphaFoldDB" id="A0AA38X6Q9"/>
<dbReference type="InterPro" id="IPR010730">
    <property type="entry name" value="HET"/>
</dbReference>
<feature type="domain" description="Heterokaryon incompatibility" evidence="1">
    <location>
        <begin position="23"/>
        <end position="114"/>
    </location>
</feature>